<proteinExistence type="predicted"/>
<sequence length="261" mass="27454">MKRLGFALSAALACSTLASQTPPADLTPKACRPLFTTSAGLTDPGFAELELGAQTIHNRDGSKDRFVPTQLNVGIDSWFDLRVGWSGPALRKDSQGEQKAGGSDPVIGGQALFLSQARGGVDLGLAHWHKIPRASVAKGIGTGRHDDTLLLTASRTQGRWAFDLNAGANWIGRKGGGGRVRQAALSLAITCAVAPAWNLTLDTYALAATKLGPQALSSVLAVRRDLTPRLCVDLGVEAGHTDGAPRLSLNAGLVWRMGRIF</sequence>
<dbReference type="AlphaFoldDB" id="A0AA48KBN7"/>
<protein>
    <submittedName>
        <fullName evidence="2">Uncharacterized protein</fullName>
    </submittedName>
</protein>
<evidence type="ECO:0000313" key="3">
    <source>
        <dbReference type="Proteomes" id="UP001238179"/>
    </source>
</evidence>
<dbReference type="Proteomes" id="UP001238179">
    <property type="component" value="Chromosome"/>
</dbReference>
<dbReference type="EMBL" id="AP027080">
    <property type="protein sequence ID" value="BDU74512.1"/>
    <property type="molecule type" value="Genomic_DNA"/>
</dbReference>
<dbReference type="InterPro" id="IPR025737">
    <property type="entry name" value="FApF"/>
</dbReference>
<keyword evidence="3" id="KW-1185">Reference proteome</keyword>
<feature type="chain" id="PRO_5041438894" evidence="1">
    <location>
        <begin position="19"/>
        <end position="261"/>
    </location>
</feature>
<dbReference type="KEGG" id="msil:METEAL_36860"/>
<reference evidence="3" key="1">
    <citation type="journal article" date="2023" name="Int. J. Syst. Evol. Microbiol.">
        <title>Mesoterricola silvestris gen. nov., sp. nov., Mesoterricola sediminis sp. nov., Geothrix oryzae sp. nov., Geothrix edaphica sp. nov., Geothrix rubra sp. nov., and Geothrix limicola sp. nov., six novel members of Acidobacteriota isolated from soils.</title>
        <authorList>
            <person name="Itoh H."/>
            <person name="Sugisawa Y."/>
            <person name="Mise K."/>
            <person name="Xu Z."/>
            <person name="Kuniyasu M."/>
            <person name="Ushijima N."/>
            <person name="Kawano K."/>
            <person name="Kobayashi E."/>
            <person name="Shiratori Y."/>
            <person name="Masuda Y."/>
            <person name="Senoo K."/>
        </authorList>
    </citation>
    <scope>NUCLEOTIDE SEQUENCE [LARGE SCALE GENOMIC DNA]</scope>
    <source>
        <strain evidence="3">W79</strain>
    </source>
</reference>
<evidence type="ECO:0000313" key="2">
    <source>
        <dbReference type="EMBL" id="BDU74512.1"/>
    </source>
</evidence>
<organism evidence="2 3">
    <name type="scientific">Mesoterricola silvestris</name>
    <dbReference type="NCBI Taxonomy" id="2927979"/>
    <lineage>
        <taxon>Bacteria</taxon>
        <taxon>Pseudomonadati</taxon>
        <taxon>Acidobacteriota</taxon>
        <taxon>Holophagae</taxon>
        <taxon>Holophagales</taxon>
        <taxon>Holophagaceae</taxon>
        <taxon>Mesoterricola</taxon>
    </lineage>
</organism>
<accession>A0AA48KBN7</accession>
<keyword evidence="1" id="KW-0732">Signal</keyword>
<gene>
    <name evidence="2" type="ORF">METEAL_36860</name>
</gene>
<dbReference type="Pfam" id="PF13557">
    <property type="entry name" value="Phenol_MetA_deg"/>
    <property type="match status" value="1"/>
</dbReference>
<feature type="signal peptide" evidence="1">
    <location>
        <begin position="1"/>
        <end position="18"/>
    </location>
</feature>
<dbReference type="RefSeq" id="WP_316413188.1">
    <property type="nucleotide sequence ID" value="NZ_AP027080.1"/>
</dbReference>
<evidence type="ECO:0000256" key="1">
    <source>
        <dbReference type="SAM" id="SignalP"/>
    </source>
</evidence>
<name>A0AA48KBN7_9BACT</name>